<name>A0A6G0ZP10_APHCR</name>
<evidence type="ECO:0000313" key="2">
    <source>
        <dbReference type="Proteomes" id="UP000478052"/>
    </source>
</evidence>
<evidence type="ECO:0000313" key="1">
    <source>
        <dbReference type="EMBL" id="KAF0772970.1"/>
    </source>
</evidence>
<evidence type="ECO:0008006" key="3">
    <source>
        <dbReference type="Google" id="ProtNLM"/>
    </source>
</evidence>
<dbReference type="AlphaFoldDB" id="A0A6G0ZP10"/>
<protein>
    <recommendedName>
        <fullName evidence="3">Dimer Tnp hAT domain-containing protein</fullName>
    </recommendedName>
</protein>
<dbReference type="EMBL" id="VUJU01000113">
    <property type="protein sequence ID" value="KAF0772970.1"/>
    <property type="molecule type" value="Genomic_DNA"/>
</dbReference>
<gene>
    <name evidence="1" type="ORF">FWK35_00009730</name>
</gene>
<accession>A0A6G0ZP10</accession>
<sequence>MLKISCFINIIDLHKACSTYTYAPIVSVDVESLFSTYKNILLDNRVRFTTVNLVLLIFVAIML</sequence>
<proteinExistence type="predicted"/>
<reference evidence="1 2" key="1">
    <citation type="submission" date="2019-08" db="EMBL/GenBank/DDBJ databases">
        <title>Whole genome of Aphis craccivora.</title>
        <authorList>
            <person name="Voronova N.V."/>
            <person name="Shulinski R.S."/>
            <person name="Bandarenka Y.V."/>
            <person name="Zhorov D.G."/>
            <person name="Warner D."/>
        </authorList>
    </citation>
    <scope>NUCLEOTIDE SEQUENCE [LARGE SCALE GENOMIC DNA]</scope>
    <source>
        <strain evidence="1">180601</strain>
        <tissue evidence="1">Whole Body</tissue>
    </source>
</reference>
<organism evidence="1 2">
    <name type="scientific">Aphis craccivora</name>
    <name type="common">Cowpea aphid</name>
    <dbReference type="NCBI Taxonomy" id="307492"/>
    <lineage>
        <taxon>Eukaryota</taxon>
        <taxon>Metazoa</taxon>
        <taxon>Ecdysozoa</taxon>
        <taxon>Arthropoda</taxon>
        <taxon>Hexapoda</taxon>
        <taxon>Insecta</taxon>
        <taxon>Pterygota</taxon>
        <taxon>Neoptera</taxon>
        <taxon>Paraneoptera</taxon>
        <taxon>Hemiptera</taxon>
        <taxon>Sternorrhyncha</taxon>
        <taxon>Aphidomorpha</taxon>
        <taxon>Aphidoidea</taxon>
        <taxon>Aphididae</taxon>
        <taxon>Aphidini</taxon>
        <taxon>Aphis</taxon>
        <taxon>Aphis</taxon>
    </lineage>
</organism>
<keyword evidence="2" id="KW-1185">Reference proteome</keyword>
<comment type="caution">
    <text evidence="1">The sequence shown here is derived from an EMBL/GenBank/DDBJ whole genome shotgun (WGS) entry which is preliminary data.</text>
</comment>
<dbReference type="Proteomes" id="UP000478052">
    <property type="component" value="Unassembled WGS sequence"/>
</dbReference>